<dbReference type="AlphaFoldDB" id="A0A9W8UM64"/>
<organism evidence="2 3">
    <name type="scientific">Akanthomyces muscarius</name>
    <name type="common">Entomopathogenic fungus</name>
    <name type="synonym">Lecanicillium muscarium</name>
    <dbReference type="NCBI Taxonomy" id="2231603"/>
    <lineage>
        <taxon>Eukaryota</taxon>
        <taxon>Fungi</taxon>
        <taxon>Dikarya</taxon>
        <taxon>Ascomycota</taxon>
        <taxon>Pezizomycotina</taxon>
        <taxon>Sordariomycetes</taxon>
        <taxon>Hypocreomycetidae</taxon>
        <taxon>Hypocreales</taxon>
        <taxon>Cordycipitaceae</taxon>
        <taxon>Akanthomyces</taxon>
    </lineage>
</organism>
<dbReference type="InterPro" id="IPR013940">
    <property type="entry name" value="Spo22/ZIP4/TEX11"/>
</dbReference>
<proteinExistence type="predicted"/>
<name>A0A9W8UM64_AKAMU</name>
<keyword evidence="3" id="KW-1185">Reference proteome</keyword>
<dbReference type="KEGG" id="amus:LMH87_009455"/>
<dbReference type="Pfam" id="PF08631">
    <property type="entry name" value="SPO22"/>
    <property type="match status" value="1"/>
</dbReference>
<keyword evidence="1" id="KW-0469">Meiosis</keyword>
<evidence type="ECO:0008006" key="4">
    <source>
        <dbReference type="Google" id="ProtNLM"/>
    </source>
</evidence>
<dbReference type="Proteomes" id="UP001144673">
    <property type="component" value="Chromosome 5"/>
</dbReference>
<gene>
    <name evidence="2" type="ORF">LMH87_009455</name>
</gene>
<evidence type="ECO:0000256" key="1">
    <source>
        <dbReference type="ARBA" id="ARBA00023254"/>
    </source>
</evidence>
<dbReference type="InterPro" id="IPR039057">
    <property type="entry name" value="Spo22/ZIP4"/>
</dbReference>
<evidence type="ECO:0000313" key="2">
    <source>
        <dbReference type="EMBL" id="KAJ4152937.1"/>
    </source>
</evidence>
<dbReference type="EMBL" id="JAJHUN010000008">
    <property type="protein sequence ID" value="KAJ4152937.1"/>
    <property type="molecule type" value="Genomic_DNA"/>
</dbReference>
<dbReference type="GO" id="GO:0051321">
    <property type="term" value="P:meiotic cell cycle"/>
    <property type="evidence" value="ECO:0007669"/>
    <property type="project" value="UniProtKB-KW"/>
</dbReference>
<dbReference type="GO" id="GO:0090173">
    <property type="term" value="P:regulation of synaptonemal complex assembly"/>
    <property type="evidence" value="ECO:0007669"/>
    <property type="project" value="InterPro"/>
</dbReference>
<evidence type="ECO:0000313" key="3">
    <source>
        <dbReference type="Proteomes" id="UP001144673"/>
    </source>
</evidence>
<dbReference type="PANTHER" id="PTHR40375">
    <property type="entry name" value="SPORULATION-SPECIFIC PROTEIN 22"/>
    <property type="match status" value="1"/>
</dbReference>
<accession>A0A9W8UM64</accession>
<sequence>MSEHLLQPRHREILDSTVLMQLQTLLQHPKQEAIWDSFHLLDCVHFHATNLSPSTSQAIHAALWTLIQSLHEAKKYDQAIPWCQLALHPSLTTSCPASNPGKFLRRILSAHISLDDVPSALALVDTLPDATRNDLVTQFLLFRLAIRTWNQPLAQRCLQFLATQSGGEGRARDALYACVREAQRAGDRLCTVAALTAAAATWKDEVVVPANVPALLRCAIRLLQMLAAEEAQVAEPSFGVASSNSTADEMVKLFNTAAEFVASNARDENGDAVFHAAELRWFSTNAYNFGVVHCTTWGPGRLASLFKSCLVFTQALFSSEADTTDDSADSDFTILRCHFILASLYISEARIIKNEHTSSLYADVEQHTMAFTKLFVSSCGAAVDQYHDLLQKLGILCVFQFEALLFRHSYKNLPCIITQARLCNDANVLKALGGCLIQSEAPVQIKSTLLKSIINETFTVEDFKSDRLAQYLRCIVQALLPMADDGAAREVLDQAIQVAEEAKQVSVGFPAEEAEWLAAAAFNHGLTKYAARQDMATCQAWVDRAVAMAQHADDSGKLAASIQQRRQTLLNSSLTGTL</sequence>
<comment type="caution">
    <text evidence="2">The sequence shown here is derived from an EMBL/GenBank/DDBJ whole genome shotgun (WGS) entry which is preliminary data.</text>
</comment>
<dbReference type="PANTHER" id="PTHR40375:SF2">
    <property type="entry name" value="SPORULATION-SPECIFIC PROTEIN 22"/>
    <property type="match status" value="1"/>
</dbReference>
<dbReference type="GeneID" id="80896614"/>
<reference evidence="2" key="1">
    <citation type="journal article" date="2023" name="Access Microbiol">
        <title>De-novo genome assembly for Akanthomyces muscarius, a biocontrol agent of insect agricultural pests.</title>
        <authorList>
            <person name="Erdos Z."/>
            <person name="Studholme D.J."/>
            <person name="Raymond B."/>
            <person name="Sharma M."/>
        </authorList>
    </citation>
    <scope>NUCLEOTIDE SEQUENCE</scope>
    <source>
        <strain evidence="2">Ve6</strain>
    </source>
</reference>
<protein>
    <recommendedName>
        <fullName evidence="4">Meiosis specific protein SPO22</fullName>
    </recommendedName>
</protein>
<dbReference type="RefSeq" id="XP_056053595.1">
    <property type="nucleotide sequence ID" value="XM_056196450.1"/>
</dbReference>